<dbReference type="STRING" id="1411621.AUC43_11700"/>
<gene>
    <name evidence="1" type="ORF">AUC43_11700</name>
</gene>
<dbReference type="EMBL" id="CP013909">
    <property type="protein sequence ID" value="ALW85692.1"/>
    <property type="molecule type" value="Genomic_DNA"/>
</dbReference>
<keyword evidence="2" id="KW-1185">Reference proteome</keyword>
<organism evidence="1 2">
    <name type="scientific">Hymenobacter sedentarius</name>
    <dbReference type="NCBI Taxonomy" id="1411621"/>
    <lineage>
        <taxon>Bacteria</taxon>
        <taxon>Pseudomonadati</taxon>
        <taxon>Bacteroidota</taxon>
        <taxon>Cytophagia</taxon>
        <taxon>Cytophagales</taxon>
        <taxon>Hymenobacteraceae</taxon>
        <taxon>Hymenobacter</taxon>
    </lineage>
</organism>
<dbReference type="KEGG" id="hyg:AUC43_11700"/>
<evidence type="ECO:0000313" key="2">
    <source>
        <dbReference type="Proteomes" id="UP000059542"/>
    </source>
</evidence>
<dbReference type="RefSeq" id="WP_068193510.1">
    <property type="nucleotide sequence ID" value="NZ_CP013909.1"/>
</dbReference>
<sequence length="128" mass="13635">MKAYSLDLRARIAAACQRPGATLAAVAQQFSVSLSFVEKLRRRQRQTGTLAPAGGRRGPLPRLDAAARQRLAASVAARPDATLAELARQLAAAGVPAVGRTSLWQALQDLDLRRKKRVCTPPNAIPSA</sequence>
<dbReference type="OrthoDB" id="883569at2"/>
<dbReference type="AlphaFoldDB" id="A0A0U4ABY8"/>
<protein>
    <recommendedName>
        <fullName evidence="3">Transposase</fullName>
    </recommendedName>
</protein>
<dbReference type="InterPro" id="IPR009057">
    <property type="entry name" value="Homeodomain-like_sf"/>
</dbReference>
<dbReference type="Proteomes" id="UP000059542">
    <property type="component" value="Chromosome"/>
</dbReference>
<accession>A0A0U4ABY8</accession>
<reference evidence="1 2" key="1">
    <citation type="submission" date="2015-12" db="EMBL/GenBank/DDBJ databases">
        <authorList>
            <person name="Shamseldin A."/>
            <person name="Moawad H."/>
            <person name="Abd El-Rahim W.M."/>
            <person name="Sadowsky M.J."/>
        </authorList>
    </citation>
    <scope>NUCLEOTIDE SEQUENCE [LARGE SCALE GENOMIC DNA]</scope>
    <source>
        <strain evidence="1 2">DG5B</strain>
    </source>
</reference>
<evidence type="ECO:0008006" key="3">
    <source>
        <dbReference type="Google" id="ProtNLM"/>
    </source>
</evidence>
<evidence type="ECO:0000313" key="1">
    <source>
        <dbReference type="EMBL" id="ALW85692.1"/>
    </source>
</evidence>
<name>A0A0U4ABY8_9BACT</name>
<proteinExistence type="predicted"/>
<dbReference type="SUPFAM" id="SSF46689">
    <property type="entry name" value="Homeodomain-like"/>
    <property type="match status" value="1"/>
</dbReference>